<name>A0A3R7MSI6_PENVA</name>
<reference evidence="6 7" key="1">
    <citation type="submission" date="2018-04" db="EMBL/GenBank/DDBJ databases">
        <authorList>
            <person name="Zhang X."/>
            <person name="Yuan J."/>
            <person name="Li F."/>
            <person name="Xiang J."/>
        </authorList>
    </citation>
    <scope>NUCLEOTIDE SEQUENCE [LARGE SCALE GENOMIC DNA]</scope>
    <source>
        <tissue evidence="6">Muscle</tissue>
    </source>
</reference>
<dbReference type="GO" id="GO:0016020">
    <property type="term" value="C:membrane"/>
    <property type="evidence" value="ECO:0007669"/>
    <property type="project" value="UniProtKB-SubCell"/>
</dbReference>
<evidence type="ECO:0000256" key="2">
    <source>
        <dbReference type="ARBA" id="ARBA00022676"/>
    </source>
</evidence>
<dbReference type="EMBL" id="QCYY01000493">
    <property type="protein sequence ID" value="ROT84815.1"/>
    <property type="molecule type" value="Genomic_DNA"/>
</dbReference>
<comment type="caution">
    <text evidence="6">The sequence shown here is derived from an EMBL/GenBank/DDBJ whole genome shotgun (WGS) entry which is preliminary data.</text>
</comment>
<comment type="subcellular location">
    <subcellularLocation>
        <location evidence="5">Membrane</location>
        <topology evidence="5">Single-pass membrane protein</topology>
    </subcellularLocation>
</comment>
<organism evidence="6 7">
    <name type="scientific">Penaeus vannamei</name>
    <name type="common">Whiteleg shrimp</name>
    <name type="synonym">Litopenaeus vannamei</name>
    <dbReference type="NCBI Taxonomy" id="6689"/>
    <lineage>
        <taxon>Eukaryota</taxon>
        <taxon>Metazoa</taxon>
        <taxon>Ecdysozoa</taxon>
        <taxon>Arthropoda</taxon>
        <taxon>Crustacea</taxon>
        <taxon>Multicrustacea</taxon>
        <taxon>Malacostraca</taxon>
        <taxon>Eumalacostraca</taxon>
        <taxon>Eucarida</taxon>
        <taxon>Decapoda</taxon>
        <taxon>Dendrobranchiata</taxon>
        <taxon>Penaeoidea</taxon>
        <taxon>Penaeidae</taxon>
        <taxon>Penaeus</taxon>
    </lineage>
</organism>
<dbReference type="PANTHER" id="PTHR48043:SF159">
    <property type="entry name" value="EG:EG0003.4 PROTEIN-RELATED"/>
    <property type="match status" value="1"/>
</dbReference>
<sequence>MSHQSPARLWLTASPSPPPALSRLLLFLASEPSLVPSLCPSCLLCVTFVSCRSTSVVLLHCDNLSHCSCHWRVLFAVEFAIAPRLCFPFAPPSLFRVHPCVYLQPLARASLPWSAPLLVLSLLPSVHSKPDVPAVPDALYAFAHELPLITISTVGDNYQHSAVMGNYYHPGYVPTLLFDFARPWNLHDKVFNVLFHVIYAAVWRYVVVPAIQYEVRRHFPDLPPLLDLERNQSLALVNSHFSVDMTLPLLPSQVQIGAIHCQPAKPLPQDLAGWVRGAGEAGVVYVSLGSMARGDSMPTQHRDLFARAFARMKQRVIWKYEDVVPGVSDNVLVRRWLPQQDILAHPNVKVFLSHGGLLSMQETVFHATPVLALPIFGDQAKVAALIQNEGYGRRLEWEELTVDLLVETLQEIINNPKYLERVTTASKTLRDQPESAQDRAVYWTEYVVRHGGAPHLRSPVTELSWAEFLLLDVFLVLGVAAKGAHLLYRALSRRTWPLPGIKWKLD</sequence>
<gene>
    <name evidence="6" type="ORF">C7M84_021992</name>
</gene>
<dbReference type="AlphaFoldDB" id="A0A3R7MSI6"/>
<proteinExistence type="inferred from homology"/>
<dbReference type="GO" id="GO:0015020">
    <property type="term" value="F:glucuronosyltransferase activity"/>
    <property type="evidence" value="ECO:0007669"/>
    <property type="project" value="UniProtKB-EC"/>
</dbReference>
<dbReference type="OrthoDB" id="5835829at2759"/>
<evidence type="ECO:0000313" key="7">
    <source>
        <dbReference type="Proteomes" id="UP000283509"/>
    </source>
</evidence>
<evidence type="ECO:0000256" key="4">
    <source>
        <dbReference type="RuleBase" id="RU003718"/>
    </source>
</evidence>
<evidence type="ECO:0000256" key="5">
    <source>
        <dbReference type="RuleBase" id="RU362059"/>
    </source>
</evidence>
<dbReference type="PROSITE" id="PS00375">
    <property type="entry name" value="UDPGT"/>
    <property type="match status" value="1"/>
</dbReference>
<dbReference type="CDD" id="cd03784">
    <property type="entry name" value="GT1_Gtf-like"/>
    <property type="match status" value="1"/>
</dbReference>
<dbReference type="Gene3D" id="3.40.50.2000">
    <property type="entry name" value="Glycogen Phosphorylase B"/>
    <property type="match status" value="1"/>
</dbReference>
<comment type="similarity">
    <text evidence="1 4">Belongs to the UDP-glycosyltransferase family.</text>
</comment>
<comment type="catalytic activity">
    <reaction evidence="5">
        <text>glucuronate acceptor + UDP-alpha-D-glucuronate = acceptor beta-D-glucuronoside + UDP + H(+)</text>
        <dbReference type="Rhea" id="RHEA:21032"/>
        <dbReference type="ChEBI" id="CHEBI:15378"/>
        <dbReference type="ChEBI" id="CHEBI:58052"/>
        <dbReference type="ChEBI" id="CHEBI:58223"/>
        <dbReference type="ChEBI" id="CHEBI:132367"/>
        <dbReference type="ChEBI" id="CHEBI:132368"/>
        <dbReference type="EC" id="2.4.1.17"/>
    </reaction>
</comment>
<evidence type="ECO:0000313" key="6">
    <source>
        <dbReference type="EMBL" id="ROT84815.1"/>
    </source>
</evidence>
<dbReference type="InterPro" id="IPR002213">
    <property type="entry name" value="UDP_glucos_trans"/>
</dbReference>
<keyword evidence="3 4" id="KW-0808">Transferase</keyword>
<reference evidence="6 7" key="2">
    <citation type="submission" date="2019-01" db="EMBL/GenBank/DDBJ databases">
        <title>The decoding of complex shrimp genome reveals the adaptation for benthos swimmer, frequently molting mechanism and breeding impact on genome.</title>
        <authorList>
            <person name="Sun Y."/>
            <person name="Gao Y."/>
            <person name="Yu Y."/>
        </authorList>
    </citation>
    <scope>NUCLEOTIDE SEQUENCE [LARGE SCALE GENOMIC DNA]</scope>
    <source>
        <tissue evidence="6">Muscle</tissue>
    </source>
</reference>
<keyword evidence="7" id="KW-1185">Reference proteome</keyword>
<evidence type="ECO:0000256" key="3">
    <source>
        <dbReference type="ARBA" id="ARBA00022679"/>
    </source>
</evidence>
<dbReference type="InterPro" id="IPR050271">
    <property type="entry name" value="UDP-glycosyltransferase"/>
</dbReference>
<keyword evidence="2 4" id="KW-0328">Glycosyltransferase</keyword>
<accession>A0A3R7MSI6</accession>
<dbReference type="Proteomes" id="UP000283509">
    <property type="component" value="Unassembled WGS sequence"/>
</dbReference>
<evidence type="ECO:0000256" key="1">
    <source>
        <dbReference type="ARBA" id="ARBA00009995"/>
    </source>
</evidence>
<dbReference type="FunFam" id="3.40.50.2000:FF:000050">
    <property type="entry name" value="UDP-glucuronosyltransferase"/>
    <property type="match status" value="1"/>
</dbReference>
<protein>
    <recommendedName>
        <fullName evidence="5">UDP-glucuronosyltransferase</fullName>
        <ecNumber evidence="5">2.4.1.17</ecNumber>
    </recommendedName>
</protein>
<dbReference type="Pfam" id="PF00201">
    <property type="entry name" value="UDPGT"/>
    <property type="match status" value="1"/>
</dbReference>
<dbReference type="InterPro" id="IPR035595">
    <property type="entry name" value="UDP_glycos_trans_CS"/>
</dbReference>
<dbReference type="SUPFAM" id="SSF53756">
    <property type="entry name" value="UDP-Glycosyltransferase/glycogen phosphorylase"/>
    <property type="match status" value="1"/>
</dbReference>
<dbReference type="EC" id="2.4.1.17" evidence="5"/>
<dbReference type="PANTHER" id="PTHR48043">
    <property type="entry name" value="EG:EG0003.4 PROTEIN-RELATED"/>
    <property type="match status" value="1"/>
</dbReference>